<dbReference type="CDD" id="cd00037">
    <property type="entry name" value="CLECT"/>
    <property type="match status" value="1"/>
</dbReference>
<dbReference type="InterPro" id="IPR016186">
    <property type="entry name" value="C-type_lectin-like/link_sf"/>
</dbReference>
<gene>
    <name evidence="3" type="primary">zgc:171818</name>
</gene>
<feature type="signal peptide" evidence="1">
    <location>
        <begin position="1"/>
        <end position="20"/>
    </location>
</feature>
<dbReference type="Ensembl" id="ENSSRHT00000055011.1">
    <property type="protein sequence ID" value="ENSSRHP00000053511.1"/>
    <property type="gene ID" value="ENSSRHG00000026923.1"/>
</dbReference>
<dbReference type="SUPFAM" id="SSF56436">
    <property type="entry name" value="C-type lectin-like"/>
    <property type="match status" value="1"/>
</dbReference>
<reference evidence="3" key="1">
    <citation type="submission" date="2025-08" db="UniProtKB">
        <authorList>
            <consortium name="Ensembl"/>
        </authorList>
    </citation>
    <scope>IDENTIFICATION</scope>
</reference>
<evidence type="ECO:0000313" key="4">
    <source>
        <dbReference type="Proteomes" id="UP000472270"/>
    </source>
</evidence>
<organism evidence="3 4">
    <name type="scientific">Sinocyclocheilus rhinocerous</name>
    <dbReference type="NCBI Taxonomy" id="307959"/>
    <lineage>
        <taxon>Eukaryota</taxon>
        <taxon>Metazoa</taxon>
        <taxon>Chordata</taxon>
        <taxon>Craniata</taxon>
        <taxon>Vertebrata</taxon>
        <taxon>Euteleostomi</taxon>
        <taxon>Actinopterygii</taxon>
        <taxon>Neopterygii</taxon>
        <taxon>Teleostei</taxon>
        <taxon>Ostariophysi</taxon>
        <taxon>Cypriniformes</taxon>
        <taxon>Cyprinidae</taxon>
        <taxon>Cyprininae</taxon>
        <taxon>Sinocyclocheilus</taxon>
    </lineage>
</organism>
<name>A0A673JK21_9TELE</name>
<keyword evidence="1" id="KW-0732">Signal</keyword>
<feature type="domain" description="C-type lectin" evidence="2">
    <location>
        <begin position="32"/>
        <end position="88"/>
    </location>
</feature>
<evidence type="ECO:0000313" key="3">
    <source>
        <dbReference type="Ensembl" id="ENSSRHP00000053511.1"/>
    </source>
</evidence>
<proteinExistence type="predicted"/>
<dbReference type="PANTHER" id="PTHR22803">
    <property type="entry name" value="MANNOSE, PHOSPHOLIPASE, LECTIN RECEPTOR RELATED"/>
    <property type="match status" value="1"/>
</dbReference>
<keyword evidence="4" id="KW-1185">Reference proteome</keyword>
<dbReference type="PROSITE" id="PS50041">
    <property type="entry name" value="C_TYPE_LECTIN_2"/>
    <property type="match status" value="1"/>
</dbReference>
<dbReference type="Gene3D" id="3.10.100.10">
    <property type="entry name" value="Mannose-Binding Protein A, subunit A"/>
    <property type="match status" value="1"/>
</dbReference>
<evidence type="ECO:0000256" key="1">
    <source>
        <dbReference type="SAM" id="SignalP"/>
    </source>
</evidence>
<feature type="chain" id="PRO_5025553011" evidence="1">
    <location>
        <begin position="21"/>
        <end position="96"/>
    </location>
</feature>
<dbReference type="AlphaFoldDB" id="A0A673JK21"/>
<accession>A0A673JK21</accession>
<dbReference type="InterPro" id="IPR001304">
    <property type="entry name" value="C-type_lectin-like"/>
</dbReference>
<evidence type="ECO:0000259" key="2">
    <source>
        <dbReference type="PROSITE" id="PS50041"/>
    </source>
</evidence>
<protein>
    <submittedName>
        <fullName evidence="3">Galactose-specific lectin nattectin-like</fullName>
    </submittedName>
</protein>
<dbReference type="Proteomes" id="UP000472270">
    <property type="component" value="Unassembled WGS sequence"/>
</dbReference>
<dbReference type="Pfam" id="PF00059">
    <property type="entry name" value="Lectin_C"/>
    <property type="match status" value="1"/>
</dbReference>
<dbReference type="InterPro" id="IPR016187">
    <property type="entry name" value="CTDL_fold"/>
</dbReference>
<dbReference type="InterPro" id="IPR050111">
    <property type="entry name" value="C-type_lectin/snaclec_domain"/>
</dbReference>
<sequence>FMAMLRSLLVLFILFSMGNADDKQCHYGWTNFGVRCYKFFSQSADWITAERNCIDRHGNLASVHDELENNFLMSRLPSTTRCWLGVHDGVQVSCVA</sequence>
<reference evidence="3" key="2">
    <citation type="submission" date="2025-09" db="UniProtKB">
        <authorList>
            <consortium name="Ensembl"/>
        </authorList>
    </citation>
    <scope>IDENTIFICATION</scope>
</reference>